<keyword evidence="2" id="KW-1185">Reference proteome</keyword>
<proteinExistence type="predicted"/>
<dbReference type="PROSITE" id="PS51257">
    <property type="entry name" value="PROKAR_LIPOPROTEIN"/>
    <property type="match status" value="1"/>
</dbReference>
<comment type="caution">
    <text evidence="1">The sequence shown here is derived from an EMBL/GenBank/DDBJ whole genome shotgun (WGS) entry which is preliminary data.</text>
</comment>
<evidence type="ECO:0000313" key="1">
    <source>
        <dbReference type="EMBL" id="TCZ68854.1"/>
    </source>
</evidence>
<name>A0A4R4E1R8_9BACT</name>
<dbReference type="AlphaFoldDB" id="A0A4R4E1R8"/>
<dbReference type="RefSeq" id="WP_131852673.1">
    <property type="nucleotide sequence ID" value="NZ_SKFH01000024.1"/>
</dbReference>
<sequence length="127" mass="13760">MRYPILLGLALLAAACGDKTKTGTAAKPKSTFAGTWTSVLDKDSLPEPGYHDTLQFSTDSAFSIRVYNANGLVQETKGTYRYDTVRKALLTFAPTGNGAFFVPQQAHDTLRLLDGEGGQMTIRRIGD</sequence>
<accession>A0A4R4E1R8</accession>
<protein>
    <recommendedName>
        <fullName evidence="3">Lipocalin-like domain-containing protein</fullName>
    </recommendedName>
</protein>
<gene>
    <name evidence="1" type="ORF">E0486_13325</name>
</gene>
<evidence type="ECO:0008006" key="3">
    <source>
        <dbReference type="Google" id="ProtNLM"/>
    </source>
</evidence>
<organism evidence="1 2">
    <name type="scientific">Flaviaesturariibacter aridisoli</name>
    <dbReference type="NCBI Taxonomy" id="2545761"/>
    <lineage>
        <taxon>Bacteria</taxon>
        <taxon>Pseudomonadati</taxon>
        <taxon>Bacteroidota</taxon>
        <taxon>Chitinophagia</taxon>
        <taxon>Chitinophagales</taxon>
        <taxon>Chitinophagaceae</taxon>
        <taxon>Flaviaestuariibacter</taxon>
    </lineage>
</organism>
<reference evidence="1 2" key="1">
    <citation type="submission" date="2019-03" db="EMBL/GenBank/DDBJ databases">
        <authorList>
            <person name="Kim M.K.M."/>
        </authorList>
    </citation>
    <scope>NUCLEOTIDE SEQUENCE [LARGE SCALE GENOMIC DNA]</scope>
    <source>
        <strain evidence="1 2">17J68-15</strain>
    </source>
</reference>
<dbReference type="Proteomes" id="UP000295164">
    <property type="component" value="Unassembled WGS sequence"/>
</dbReference>
<dbReference type="EMBL" id="SKFH01000024">
    <property type="protein sequence ID" value="TCZ68854.1"/>
    <property type="molecule type" value="Genomic_DNA"/>
</dbReference>
<evidence type="ECO:0000313" key="2">
    <source>
        <dbReference type="Proteomes" id="UP000295164"/>
    </source>
</evidence>